<dbReference type="Proteomes" id="UP000185427">
    <property type="component" value="Chromosome"/>
</dbReference>
<evidence type="ECO:0000313" key="1">
    <source>
        <dbReference type="EMBL" id="APU46724.1"/>
    </source>
</evidence>
<evidence type="ECO:0000313" key="2">
    <source>
        <dbReference type="EMBL" id="MPQ34641.1"/>
    </source>
</evidence>
<reference evidence="2 7" key="3">
    <citation type="submission" date="2019-10" db="EMBL/GenBank/DDBJ databases">
        <title>Genome Sequencing and assembly of Lactobacillus fermentum I2, a lactic acid bacteria.</title>
        <authorList>
            <person name="Lopes L.S."/>
            <person name="Persinoti G.F."/>
            <person name="Riano-Pachon D.M."/>
            <person name="Labate C.A."/>
        </authorList>
    </citation>
    <scope>NUCLEOTIDE SEQUENCE [LARGE SCALE GENOMIC DNA]</scope>
    <source>
        <strain evidence="2 7">I2</strain>
    </source>
</reference>
<evidence type="ECO:0000313" key="6">
    <source>
        <dbReference type="Proteomes" id="UP000236514"/>
    </source>
</evidence>
<organism evidence="1 5">
    <name type="scientific">Limosilactobacillus fermentum</name>
    <name type="common">Lactobacillus fermentum</name>
    <dbReference type="NCBI Taxonomy" id="1613"/>
    <lineage>
        <taxon>Bacteria</taxon>
        <taxon>Bacillati</taxon>
        <taxon>Bacillota</taxon>
        <taxon>Bacilli</taxon>
        <taxon>Lactobacillales</taxon>
        <taxon>Lactobacillaceae</taxon>
        <taxon>Limosilactobacillus</taxon>
    </lineage>
</organism>
<dbReference type="GO" id="GO:0003677">
    <property type="term" value="F:DNA binding"/>
    <property type="evidence" value="ECO:0007669"/>
    <property type="project" value="InterPro"/>
</dbReference>
<evidence type="ECO:0008006" key="9">
    <source>
        <dbReference type="Google" id="ProtNLM"/>
    </source>
</evidence>
<accession>A0A0F4HBI7</accession>
<dbReference type="GeneID" id="83714557"/>
<dbReference type="OrthoDB" id="2322940at2"/>
<dbReference type="EMBL" id="POTQ01000019">
    <property type="protein sequence ID" value="PNV57379.1"/>
    <property type="molecule type" value="Genomic_DNA"/>
</dbReference>
<dbReference type="PATRIC" id="fig|1613.32.peg.1816"/>
<dbReference type="Proteomes" id="UP000466799">
    <property type="component" value="Unassembled WGS sequence"/>
</dbReference>
<evidence type="ECO:0000313" key="4">
    <source>
        <dbReference type="EMBL" id="QIX58666.1"/>
    </source>
</evidence>
<proteinExistence type="predicted"/>
<sequence length="90" mass="9885">MLNLNTTAAQVPQEVARLDATTQRQLNANAAVLVRGLRQDLDMTTGEFATYVGLTPTLISSIEEVQINVSYALVADIAHRAGKRLNIEYR</sequence>
<dbReference type="EMBL" id="WHJL01000008">
    <property type="protein sequence ID" value="MPQ34641.1"/>
    <property type="molecule type" value="Genomic_DNA"/>
</dbReference>
<dbReference type="InterPro" id="IPR010982">
    <property type="entry name" value="Lambda_DNA-bd_dom_sf"/>
</dbReference>
<dbReference type="AlphaFoldDB" id="A0A0F4HBI7"/>
<evidence type="ECO:0000313" key="5">
    <source>
        <dbReference type="Proteomes" id="UP000185427"/>
    </source>
</evidence>
<dbReference type="Proteomes" id="UP000503169">
    <property type="component" value="Chromosome"/>
</dbReference>
<dbReference type="SUPFAM" id="SSF47413">
    <property type="entry name" value="lambda repressor-like DNA-binding domains"/>
    <property type="match status" value="1"/>
</dbReference>
<name>A0A0F4HBI7_LIMFE</name>
<reference evidence="4 8" key="4">
    <citation type="submission" date="2020-04" db="EMBL/GenBank/DDBJ databases">
        <title>Novel strain L. Fermentum HFD1 producer antibacterial peptides.</title>
        <authorList>
            <person name="Ozhegov G.D."/>
            <person name="Pavlova A.S."/>
            <person name="Zhuravleva D.E."/>
            <person name="Gogoleva N.V."/>
            <person name="Shagimardanova E.I."/>
            <person name="Markelova M.I."/>
            <person name="Yarullina D.R."/>
            <person name="Kayumov A.R."/>
        </authorList>
    </citation>
    <scope>NUCLEOTIDE SEQUENCE [LARGE SCALE GENOMIC DNA]</scope>
    <source>
        <strain evidence="4 8">HFD1</strain>
    </source>
</reference>
<reference evidence="3 6" key="2">
    <citation type="submission" date="2018-01" db="EMBL/GenBank/DDBJ databases">
        <title>Draft genome sequence of the feruloyl esterase-producing strain Lactobacillus fermentum CRL 1446, isolated from artisanal goat milk cheese.</title>
        <authorList>
            <person name="Abeijon Mukdsi M.C."/>
            <person name="Saavedra L."/>
            <person name="Gauffin Cano M.P."/>
            <person name="Hebert E.M."/>
            <person name="Medina R.B."/>
        </authorList>
    </citation>
    <scope>NUCLEOTIDE SEQUENCE [LARGE SCALE GENOMIC DNA]</scope>
    <source>
        <strain evidence="3 6">CRL 1446</strain>
    </source>
</reference>
<gene>
    <name evidence="1" type="ORF">BUW47_10080</name>
    <name evidence="3" type="ORF">C1Y38_08305</name>
    <name evidence="2" type="ORF">GC247_01610</name>
    <name evidence="4" type="ORF">HCY95_01102</name>
</gene>
<evidence type="ECO:0000313" key="8">
    <source>
        <dbReference type="Proteomes" id="UP000503169"/>
    </source>
</evidence>
<evidence type="ECO:0000313" key="3">
    <source>
        <dbReference type="EMBL" id="PNV57379.1"/>
    </source>
</evidence>
<dbReference type="EMBL" id="CP019030">
    <property type="protein sequence ID" value="APU46724.1"/>
    <property type="molecule type" value="Genomic_DNA"/>
</dbReference>
<protein>
    <recommendedName>
        <fullName evidence="9">XRE family transcriptional regulator</fullName>
    </recommendedName>
</protein>
<dbReference type="RefSeq" id="WP_003682943.1">
    <property type="nucleotide sequence ID" value="NZ_CAXOPQ010000065.1"/>
</dbReference>
<dbReference type="Proteomes" id="UP000236514">
    <property type="component" value="Unassembled WGS sequence"/>
</dbReference>
<dbReference type="EMBL" id="CP050919">
    <property type="protein sequence ID" value="QIX58666.1"/>
    <property type="molecule type" value="Genomic_DNA"/>
</dbReference>
<reference evidence="1 5" key="1">
    <citation type="submission" date="2016-12" db="EMBL/GenBank/DDBJ databases">
        <title>Complete Genome Sequence of Lactobacillus fermentum Strain SNUV175, a Probiotic for Treatment of Bacterial Vaginosis.</title>
        <authorList>
            <person name="Lee S."/>
            <person name="You H.J."/>
            <person name="Kwon B."/>
            <person name="Ko G."/>
        </authorList>
    </citation>
    <scope>NUCLEOTIDE SEQUENCE [LARGE SCALE GENOMIC DNA]</scope>
    <source>
        <strain evidence="1 5">SNUV175</strain>
    </source>
</reference>
<evidence type="ECO:0000313" key="7">
    <source>
        <dbReference type="Proteomes" id="UP000466799"/>
    </source>
</evidence>